<dbReference type="NCBIfam" id="TIGR00649">
    <property type="entry name" value="MG423"/>
    <property type="match status" value="1"/>
</dbReference>
<keyword evidence="3" id="KW-0269">Exonuclease</keyword>
<dbReference type="AlphaFoldDB" id="A0A1F4Y398"/>
<evidence type="ECO:0000256" key="4">
    <source>
        <dbReference type="ARBA" id="ARBA00022884"/>
    </source>
</evidence>
<dbReference type="InterPro" id="IPR042173">
    <property type="entry name" value="RNase_J_2"/>
</dbReference>
<evidence type="ECO:0000313" key="6">
    <source>
        <dbReference type="EMBL" id="OGC87773.1"/>
    </source>
</evidence>
<feature type="non-terminal residue" evidence="6">
    <location>
        <position position="436"/>
    </location>
</feature>
<accession>A0A1F4Y398</accession>
<dbReference type="Proteomes" id="UP000178720">
    <property type="component" value="Unassembled WGS sequence"/>
</dbReference>
<dbReference type="InterPro" id="IPR004613">
    <property type="entry name" value="RNase_J"/>
</dbReference>
<dbReference type="EMBL" id="MEWV01000025">
    <property type="protein sequence ID" value="OGC87773.1"/>
    <property type="molecule type" value="Genomic_DNA"/>
</dbReference>
<dbReference type="InterPro" id="IPR055132">
    <property type="entry name" value="RNase_J_b_CASP"/>
</dbReference>
<dbReference type="InterPro" id="IPR036866">
    <property type="entry name" value="RibonucZ/Hydroxyglut_hydro"/>
</dbReference>
<dbReference type="SUPFAM" id="SSF56281">
    <property type="entry name" value="Metallo-hydrolase/oxidoreductase"/>
    <property type="match status" value="1"/>
</dbReference>
<dbReference type="Pfam" id="PF22505">
    <property type="entry name" value="RNase_J_b_CASP"/>
    <property type="match status" value="1"/>
</dbReference>
<evidence type="ECO:0000259" key="5">
    <source>
        <dbReference type="SMART" id="SM00849"/>
    </source>
</evidence>
<dbReference type="CDD" id="cd07714">
    <property type="entry name" value="RNaseJ_MBL-fold"/>
    <property type="match status" value="1"/>
</dbReference>
<dbReference type="PANTHER" id="PTHR43694:SF1">
    <property type="entry name" value="RIBONUCLEASE J"/>
    <property type="match status" value="1"/>
</dbReference>
<dbReference type="Gene3D" id="3.40.50.10710">
    <property type="entry name" value="Metallo-hydrolase/oxidoreductase"/>
    <property type="match status" value="1"/>
</dbReference>
<keyword evidence="4" id="KW-0694">RNA-binding</keyword>
<evidence type="ECO:0000256" key="2">
    <source>
        <dbReference type="ARBA" id="ARBA00022722"/>
    </source>
</evidence>
<sequence length="436" mass="49349">MREIPEHTPLLNGDERPIPPLAAGTIRIIPLGGVEEIGRNMTLVEMGDDIIVIDAGFQFREDDTPGIDYILPNTKYLEERREKIRALFITHGHLDHIGGIPYIIDRIGYPPIYTRELTAVMIRKRQEEFPNLKPLDIHEVKKEDSVKVGNFRVRFFSVYHTIPDSMGIIVETPYGDLVFTGDLRLDHVDGVPTETEEKEFSFFAGRNVLFLAADSTNVERPGFSLPERVVKKNLDEIIATTPGRLVIGTFSSQLERLMRMIEQAERVGRKILVEGRSMKVNIEIVKHLGLLKVSEKTFIDAAQLEHLPDNKVVILATGAQGDEFAALMRIAMKTHKHVKIKKGDTVVLSSSIIPGNERSVQKLKDNLSRQGAKIIHRDTMDVHASGHANRDETFWIHQKINPRFFMPLHGYHYMLRVHADIAKACGRADDEIVVPD</sequence>
<evidence type="ECO:0000313" key="7">
    <source>
        <dbReference type="Proteomes" id="UP000178720"/>
    </source>
</evidence>
<gene>
    <name evidence="6" type="ORF">A3D70_00575</name>
</gene>
<proteinExistence type="predicted"/>
<dbReference type="GO" id="GO:0046872">
    <property type="term" value="F:metal ion binding"/>
    <property type="evidence" value="ECO:0007669"/>
    <property type="project" value="InterPro"/>
</dbReference>
<dbReference type="Pfam" id="PF00753">
    <property type="entry name" value="Lactamase_B"/>
    <property type="match status" value="1"/>
</dbReference>
<evidence type="ECO:0000256" key="1">
    <source>
        <dbReference type="ARBA" id="ARBA00022490"/>
    </source>
</evidence>
<keyword evidence="3" id="KW-0378">Hydrolase</keyword>
<reference evidence="6 7" key="1">
    <citation type="journal article" date="2016" name="Nat. Commun.">
        <title>Thousands of microbial genomes shed light on interconnected biogeochemical processes in an aquifer system.</title>
        <authorList>
            <person name="Anantharaman K."/>
            <person name="Brown C.T."/>
            <person name="Hug L.A."/>
            <person name="Sharon I."/>
            <person name="Castelle C.J."/>
            <person name="Probst A.J."/>
            <person name="Thomas B.C."/>
            <person name="Singh A."/>
            <person name="Wilkins M.J."/>
            <person name="Karaoz U."/>
            <person name="Brodie E.L."/>
            <person name="Williams K.H."/>
            <person name="Hubbard S.S."/>
            <person name="Banfield J.F."/>
        </authorList>
    </citation>
    <scope>NUCLEOTIDE SEQUENCE [LARGE SCALE GENOMIC DNA]</scope>
</reference>
<dbReference type="SMART" id="SM00849">
    <property type="entry name" value="Lactamase_B"/>
    <property type="match status" value="1"/>
</dbReference>
<protein>
    <recommendedName>
        <fullName evidence="5">Metallo-beta-lactamase domain-containing protein</fullName>
    </recommendedName>
</protein>
<dbReference type="InterPro" id="IPR001279">
    <property type="entry name" value="Metallo-B-lactamas"/>
</dbReference>
<evidence type="ECO:0000256" key="3">
    <source>
        <dbReference type="ARBA" id="ARBA00022839"/>
    </source>
</evidence>
<keyword evidence="1" id="KW-0963">Cytoplasm</keyword>
<dbReference type="Gene3D" id="3.60.15.10">
    <property type="entry name" value="Ribonuclease Z/Hydroxyacylglutathione hydrolase-like"/>
    <property type="match status" value="1"/>
</dbReference>
<feature type="domain" description="Metallo-beta-lactamase" evidence="5">
    <location>
        <begin position="38"/>
        <end position="244"/>
    </location>
</feature>
<comment type="caution">
    <text evidence="6">The sequence shown here is derived from an EMBL/GenBank/DDBJ whole genome shotgun (WGS) entry which is preliminary data.</text>
</comment>
<name>A0A1F4Y398_9BACT</name>
<organism evidence="6 7">
    <name type="scientific">Candidatus Adlerbacteria bacterium RIFCSPHIGHO2_02_FULL_54_18</name>
    <dbReference type="NCBI Taxonomy" id="1797241"/>
    <lineage>
        <taxon>Bacteria</taxon>
        <taxon>Candidatus Adleribacteriota</taxon>
    </lineage>
</organism>
<dbReference type="GO" id="GO:0003723">
    <property type="term" value="F:RNA binding"/>
    <property type="evidence" value="ECO:0007669"/>
    <property type="project" value="UniProtKB-KW"/>
</dbReference>
<dbReference type="GO" id="GO:0004527">
    <property type="term" value="F:exonuclease activity"/>
    <property type="evidence" value="ECO:0007669"/>
    <property type="project" value="UniProtKB-KW"/>
</dbReference>
<keyword evidence="2" id="KW-0540">Nuclease</keyword>
<dbReference type="PANTHER" id="PTHR43694">
    <property type="entry name" value="RIBONUCLEASE J"/>
    <property type="match status" value="1"/>
</dbReference>